<name>A0AA39JSZ1_9AGAR</name>
<proteinExistence type="predicted"/>
<accession>A0AA39JSZ1</accession>
<evidence type="ECO:0000313" key="2">
    <source>
        <dbReference type="Proteomes" id="UP001175226"/>
    </source>
</evidence>
<sequence>MLWLLTPCKTRGGQEFSPYSLMLNPIVAEPIVAPSGFSLRSNLQDADDGDEGACEDEVRWYSESLRDEMGVDDEADHPINDVTGIDDIPNLVTLPIPKKRSLPPPGEYVPWDGETPKPIVDGDGTIFAVLAGQPHDQSYVAEAEETWDFVQVQGDAEYWEPSYQRPHRRGGFIAMNVRISYRKGQPEPMRLSLGKHEGLADRLCKHISVQWIACFGSALEPAACSATTVTTLMPYMPACRTSVEILNGLYFLAQRLTSDKAFGLYKHRDSLNCPFGWCTITALGRFNPKLGSHIILWELRMVVEFPHASTILIPSATVTHSNVPAAEGNLRMSFMQFCPGGLFRFVDNRFRTEEWLFNQDKQEFACIQKDKASRWEMGLGLLSNLTEILEKT</sequence>
<organism evidence="1 2">
    <name type="scientific">Armillaria borealis</name>
    <dbReference type="NCBI Taxonomy" id="47425"/>
    <lineage>
        <taxon>Eukaryota</taxon>
        <taxon>Fungi</taxon>
        <taxon>Dikarya</taxon>
        <taxon>Basidiomycota</taxon>
        <taxon>Agaricomycotina</taxon>
        <taxon>Agaricomycetes</taxon>
        <taxon>Agaricomycetidae</taxon>
        <taxon>Agaricales</taxon>
        <taxon>Marasmiineae</taxon>
        <taxon>Physalacriaceae</taxon>
        <taxon>Armillaria</taxon>
    </lineage>
</organism>
<protein>
    <submittedName>
        <fullName evidence="1">Uncharacterized protein</fullName>
    </submittedName>
</protein>
<dbReference type="AlphaFoldDB" id="A0AA39JSZ1"/>
<reference evidence="1" key="1">
    <citation type="submission" date="2023-06" db="EMBL/GenBank/DDBJ databases">
        <authorList>
            <consortium name="Lawrence Berkeley National Laboratory"/>
            <person name="Ahrendt S."/>
            <person name="Sahu N."/>
            <person name="Indic B."/>
            <person name="Wong-Bajracharya J."/>
            <person name="Merenyi Z."/>
            <person name="Ke H.-M."/>
            <person name="Monk M."/>
            <person name="Kocsube S."/>
            <person name="Drula E."/>
            <person name="Lipzen A."/>
            <person name="Balint B."/>
            <person name="Henrissat B."/>
            <person name="Andreopoulos B."/>
            <person name="Martin F.M."/>
            <person name="Harder C.B."/>
            <person name="Rigling D."/>
            <person name="Ford K.L."/>
            <person name="Foster G.D."/>
            <person name="Pangilinan J."/>
            <person name="Papanicolaou A."/>
            <person name="Barry K."/>
            <person name="LaButti K."/>
            <person name="Viragh M."/>
            <person name="Koriabine M."/>
            <person name="Yan M."/>
            <person name="Riley R."/>
            <person name="Champramary S."/>
            <person name="Plett K.L."/>
            <person name="Tsai I.J."/>
            <person name="Slot J."/>
            <person name="Sipos G."/>
            <person name="Plett J."/>
            <person name="Nagy L.G."/>
            <person name="Grigoriev I.V."/>
        </authorList>
    </citation>
    <scope>NUCLEOTIDE SEQUENCE</scope>
    <source>
        <strain evidence="1">FPL87.14</strain>
    </source>
</reference>
<dbReference type="Gene3D" id="3.60.130.30">
    <property type="match status" value="1"/>
</dbReference>
<gene>
    <name evidence="1" type="ORF">EV421DRAFT_1900613</name>
</gene>
<keyword evidence="2" id="KW-1185">Reference proteome</keyword>
<dbReference type="EMBL" id="JAUEPT010000010">
    <property type="protein sequence ID" value="KAK0447957.1"/>
    <property type="molecule type" value="Genomic_DNA"/>
</dbReference>
<evidence type="ECO:0000313" key="1">
    <source>
        <dbReference type="EMBL" id="KAK0447957.1"/>
    </source>
</evidence>
<dbReference type="Proteomes" id="UP001175226">
    <property type="component" value="Unassembled WGS sequence"/>
</dbReference>
<comment type="caution">
    <text evidence="1">The sequence shown here is derived from an EMBL/GenBank/DDBJ whole genome shotgun (WGS) entry which is preliminary data.</text>
</comment>